<sequence length="1184" mass="129542">MTLHRLLTLSFLSVSLFLPAAIGTNRREVCDCNGKSRQCIFDRDLLRETGNGYRCLNCLDNTDGVHCERCREEFYRQRDGDCCLPCNCNPRGSLGMQCDNYGRCSCKPGVTGDKCDQCQPGFHSFSEAGCKAGGQVSSVQCDCDPAGSTGRCVSGRCICKASVSGERCDRCKPGYYNLDAGNPEGCSQCFCYGHSTVCTSAENYNIHRISSTFQQDAEGWRGVYVEGSPVQLQWSARHKDVFVIARRSEPTYFMAPARFLGNQQVSYGQTLSFDYRVDRGGRHPSPHDVILEGAGLRVSAPLLPHEKILPCGISKTYTFRLDEHPSSRWSPKLSYFEYRRLLGNLTALWIRATYGEYSTGYLDNVTLVSAQPTSGAPAPWVERCECPAGYQGQFCEGCALEYKRDSSTSGPFSPCVLCNCQGGGNCDPDTGECYSGDEDMEHNPRCPLGFYSDPWSPQSCRPCPCRNGQGCSVAPGGKEIVCNNCPPGVAGINCELCADGYFGDPVGENGPMRPCRPCQCSNNVDPSAVGNCDHLTGECLKCIYNTAGFYCDQCRDGFYGNPLAPSPADKCQACNCNSLGSESLKCRDDGSCVCKPGFEGPNCERTQCPACYSHVQTQVQQYLHQLQELEMLVSRVQFGSGSETNEELEGKMQQAEETLREILREALSLQAADKSLESQVSKMKGQGSSYQSRLDDIRATVERLQALGRRYQAQVQDTRRLIERARLDLEQSKVTLSGVNIPSSPLPGGSNNFLMLAQEALRLANSHVQSANAIEQAVRAAEDDSGQALDLVRSAVSGGGILASSLQGLLKTYDETKLLATDLEADASRSSSDADRAYQGSLQLLSSVSRLSKIDTGSFQAEATRLRQEADTLMGLVDTYMAEYRRLQSSAGSWEEETKQLLQSGEGKRQTSIQLLSRANLAKSGAQQALSAGNATFYEVELILKNLRGFHLQVDDRRKEAEDAMRRLPLISNTVVNAADKTRRAEDALGSAAADAKTARSMASEAKEITSGIQQEIRRLNLEANRTADGFLALEKGIAAVVDEAREAERQITSKSLEIDMDATTAQKMGQEAQVAYTGAQSAGTAVQETLRALENILHLMDQPGAMDEQGLRLLELNLSKAKTKNSQLKEQMSELEKTASLQRLRVQGLERSINEILADIRNLEEIRNNLPPGCYNTNPIEKP</sequence>
<dbReference type="PROSITE" id="PS50027">
    <property type="entry name" value="EGF_LAM_2"/>
    <property type="match status" value="3"/>
</dbReference>
<dbReference type="Gene3D" id="2.10.25.10">
    <property type="entry name" value="Laminin"/>
    <property type="match status" value="5"/>
</dbReference>
<feature type="coiled-coil region" evidence="13">
    <location>
        <begin position="1112"/>
        <end position="1167"/>
    </location>
</feature>
<dbReference type="GO" id="GO:0007411">
    <property type="term" value="P:axon guidance"/>
    <property type="evidence" value="ECO:0007669"/>
    <property type="project" value="TreeGrafter"/>
</dbReference>
<keyword evidence="8 13" id="KW-0175">Coiled coil</keyword>
<feature type="disulfide bond" evidence="12">
    <location>
        <begin position="86"/>
        <end position="98"/>
    </location>
</feature>
<dbReference type="InterPro" id="IPR050440">
    <property type="entry name" value="Laminin/Netrin_ECM"/>
</dbReference>
<reference evidence="17" key="2">
    <citation type="submission" date="2025-09" db="UniProtKB">
        <authorList>
            <consortium name="Ensembl"/>
        </authorList>
    </citation>
    <scope>IDENTIFICATION</scope>
</reference>
<keyword evidence="3" id="KW-0272">Extracellular matrix</keyword>
<dbReference type="PROSITE" id="PS01248">
    <property type="entry name" value="EGF_LAM_1"/>
    <property type="match status" value="2"/>
</dbReference>
<feature type="domain" description="Laminin EGF-like" evidence="15">
    <location>
        <begin position="141"/>
        <end position="188"/>
    </location>
</feature>
<proteinExistence type="predicted"/>
<dbReference type="SMART" id="SM00180">
    <property type="entry name" value="EGF_Lam"/>
    <property type="match status" value="7"/>
</dbReference>
<dbReference type="InterPro" id="IPR000034">
    <property type="entry name" value="Laminin_IV"/>
</dbReference>
<feature type="domain" description="Laminin IV type A" evidence="16">
    <location>
        <begin position="215"/>
        <end position="383"/>
    </location>
</feature>
<dbReference type="PRINTS" id="PR00011">
    <property type="entry name" value="EGFLAMININ"/>
</dbReference>
<keyword evidence="4 14" id="KW-0732">Signal</keyword>
<accession>A0A8C8RNI8</accession>
<dbReference type="PROSITE" id="PS01186">
    <property type="entry name" value="EGF_2"/>
    <property type="match status" value="1"/>
</dbReference>
<feature type="signal peptide" evidence="14">
    <location>
        <begin position="1"/>
        <end position="23"/>
    </location>
</feature>
<feature type="domain" description="Laminin EGF-like" evidence="15">
    <location>
        <begin position="518"/>
        <end position="573"/>
    </location>
</feature>
<dbReference type="GO" id="GO:0005604">
    <property type="term" value="C:basement membrane"/>
    <property type="evidence" value="ECO:0007669"/>
    <property type="project" value="UniProtKB-SubCell"/>
</dbReference>
<dbReference type="AlphaFoldDB" id="A0A8C8RNI8"/>
<dbReference type="Ensembl" id="ENSPCET00000008824.1">
    <property type="protein sequence ID" value="ENSPCEP00000008517.1"/>
    <property type="gene ID" value="ENSPCEG00000006863.1"/>
</dbReference>
<evidence type="ECO:0000256" key="7">
    <source>
        <dbReference type="ARBA" id="ARBA00022889"/>
    </source>
</evidence>
<evidence type="ECO:0000256" key="13">
    <source>
        <dbReference type="SAM" id="Coils"/>
    </source>
</evidence>
<dbReference type="GO" id="GO:0009887">
    <property type="term" value="P:animal organ morphogenesis"/>
    <property type="evidence" value="ECO:0007669"/>
    <property type="project" value="TreeGrafter"/>
</dbReference>
<feature type="domain" description="Laminin EGF-like" evidence="15">
    <location>
        <begin position="86"/>
        <end position="132"/>
    </location>
</feature>
<feature type="disulfide bond" evidence="12">
    <location>
        <begin position="542"/>
        <end position="551"/>
    </location>
</feature>
<evidence type="ECO:0000256" key="2">
    <source>
        <dbReference type="ARBA" id="ARBA00022525"/>
    </source>
</evidence>
<feature type="chain" id="PRO_5033992637" evidence="14">
    <location>
        <begin position="24"/>
        <end position="1184"/>
    </location>
</feature>
<keyword evidence="18" id="KW-1185">Reference proteome</keyword>
<organism evidence="17 18">
    <name type="scientific">Pelusios castaneus</name>
    <name type="common">West African mud turtle</name>
    <dbReference type="NCBI Taxonomy" id="367368"/>
    <lineage>
        <taxon>Eukaryota</taxon>
        <taxon>Metazoa</taxon>
        <taxon>Chordata</taxon>
        <taxon>Craniata</taxon>
        <taxon>Vertebrata</taxon>
        <taxon>Euteleostomi</taxon>
        <taxon>Archelosauria</taxon>
        <taxon>Testudinata</taxon>
        <taxon>Testudines</taxon>
        <taxon>Pleurodira</taxon>
        <taxon>Pelomedusidae</taxon>
        <taxon>Pelusios</taxon>
    </lineage>
</organism>
<dbReference type="PROSITE" id="PS51115">
    <property type="entry name" value="LAMININ_IVA"/>
    <property type="match status" value="1"/>
</dbReference>
<evidence type="ECO:0000256" key="5">
    <source>
        <dbReference type="ARBA" id="ARBA00022737"/>
    </source>
</evidence>
<dbReference type="InterPro" id="IPR000742">
    <property type="entry name" value="EGF"/>
</dbReference>
<dbReference type="Proteomes" id="UP000694393">
    <property type="component" value="Unplaced"/>
</dbReference>
<keyword evidence="7" id="KW-0130">Cell adhesion</keyword>
<evidence type="ECO:0000256" key="12">
    <source>
        <dbReference type="PROSITE-ProRule" id="PRU00460"/>
    </source>
</evidence>
<keyword evidence="10" id="KW-0325">Glycoprotein</keyword>
<dbReference type="Pfam" id="PF00052">
    <property type="entry name" value="Laminin_B"/>
    <property type="match status" value="1"/>
</dbReference>
<dbReference type="Pfam" id="PF00053">
    <property type="entry name" value="EGF_laminin"/>
    <property type="match status" value="7"/>
</dbReference>
<comment type="subcellular location">
    <subcellularLocation>
        <location evidence="1">Secreted</location>
        <location evidence="1">Extracellular space</location>
        <location evidence="1">Extracellular matrix</location>
        <location evidence="1">Basement membrane</location>
    </subcellularLocation>
</comment>
<evidence type="ECO:0000256" key="3">
    <source>
        <dbReference type="ARBA" id="ARBA00022530"/>
    </source>
</evidence>
<dbReference type="GO" id="GO:0007155">
    <property type="term" value="P:cell adhesion"/>
    <property type="evidence" value="ECO:0007669"/>
    <property type="project" value="UniProtKB-KW"/>
</dbReference>
<protein>
    <submittedName>
        <fullName evidence="17">Laminin subunit gamma 2</fullName>
    </submittedName>
</protein>
<evidence type="ECO:0000313" key="18">
    <source>
        <dbReference type="Proteomes" id="UP000694393"/>
    </source>
</evidence>
<feature type="disulfide bond" evidence="12">
    <location>
        <begin position="106"/>
        <end position="115"/>
    </location>
</feature>
<dbReference type="SMART" id="SM00281">
    <property type="entry name" value="LamB"/>
    <property type="match status" value="1"/>
</dbReference>
<evidence type="ECO:0000259" key="15">
    <source>
        <dbReference type="PROSITE" id="PS50027"/>
    </source>
</evidence>
<keyword evidence="6" id="KW-0084">Basement membrane</keyword>
<dbReference type="InterPro" id="IPR002049">
    <property type="entry name" value="LE_dom"/>
</dbReference>
<keyword evidence="5" id="KW-0677">Repeat</keyword>
<dbReference type="FunFam" id="2.10.25.10:FF:000067">
    <property type="entry name" value="Laminin subunit gamma 1"/>
    <property type="match status" value="1"/>
</dbReference>
<evidence type="ECO:0000256" key="6">
    <source>
        <dbReference type="ARBA" id="ARBA00022869"/>
    </source>
</evidence>
<feature type="disulfide bond" evidence="12">
    <location>
        <begin position="159"/>
        <end position="168"/>
    </location>
</feature>
<evidence type="ECO:0000256" key="14">
    <source>
        <dbReference type="SAM" id="SignalP"/>
    </source>
</evidence>
<dbReference type="CDD" id="cd00055">
    <property type="entry name" value="EGF_Lam"/>
    <property type="match status" value="5"/>
</dbReference>
<keyword evidence="11 12" id="KW-0424">Laminin EGF-like domain</keyword>
<evidence type="ECO:0000256" key="8">
    <source>
        <dbReference type="ARBA" id="ARBA00023054"/>
    </source>
</evidence>
<evidence type="ECO:0000259" key="16">
    <source>
        <dbReference type="PROSITE" id="PS51115"/>
    </source>
</evidence>
<dbReference type="PANTHER" id="PTHR10574:SF313">
    <property type="entry name" value="LAMININ SUBUNIT GAMMA-2"/>
    <property type="match status" value="1"/>
</dbReference>
<dbReference type="SMART" id="SM00181">
    <property type="entry name" value="EGF"/>
    <property type="match status" value="6"/>
</dbReference>
<evidence type="ECO:0000313" key="17">
    <source>
        <dbReference type="Ensembl" id="ENSPCEP00000008517.1"/>
    </source>
</evidence>
<dbReference type="PANTHER" id="PTHR10574">
    <property type="entry name" value="NETRIN/LAMININ-RELATED"/>
    <property type="match status" value="1"/>
</dbReference>
<name>A0A8C8RNI8_9SAUR</name>
<keyword evidence="9 12" id="KW-1015">Disulfide bond</keyword>
<dbReference type="FunFam" id="2.10.25.10:FF:000174">
    <property type="entry name" value="Laminin subunit gamma-1"/>
    <property type="match status" value="1"/>
</dbReference>
<keyword evidence="2" id="KW-0964">Secreted</keyword>
<dbReference type="FunFam" id="2.10.25.10:FF:000533">
    <property type="entry name" value="Laminin subunit gamma 2"/>
    <property type="match status" value="1"/>
</dbReference>
<dbReference type="GO" id="GO:0009888">
    <property type="term" value="P:tissue development"/>
    <property type="evidence" value="ECO:0007669"/>
    <property type="project" value="TreeGrafter"/>
</dbReference>
<evidence type="ECO:0000256" key="11">
    <source>
        <dbReference type="ARBA" id="ARBA00023292"/>
    </source>
</evidence>
<dbReference type="FunFam" id="2.10.25.10:FF:000441">
    <property type="entry name" value="Laminin subunit gamma 2"/>
    <property type="match status" value="1"/>
</dbReference>
<dbReference type="SUPFAM" id="SSF57196">
    <property type="entry name" value="EGF/Laminin"/>
    <property type="match status" value="5"/>
</dbReference>
<evidence type="ECO:0000256" key="9">
    <source>
        <dbReference type="ARBA" id="ARBA00023157"/>
    </source>
</evidence>
<evidence type="ECO:0000256" key="4">
    <source>
        <dbReference type="ARBA" id="ARBA00022729"/>
    </source>
</evidence>
<feature type="coiled-coil region" evidence="13">
    <location>
        <begin position="645"/>
        <end position="714"/>
    </location>
</feature>
<evidence type="ECO:0000256" key="1">
    <source>
        <dbReference type="ARBA" id="ARBA00004302"/>
    </source>
</evidence>
<comment type="caution">
    <text evidence="12">Lacks conserved residue(s) required for the propagation of feature annotation.</text>
</comment>
<reference evidence="17" key="1">
    <citation type="submission" date="2025-08" db="UniProtKB">
        <authorList>
            <consortium name="Ensembl"/>
        </authorList>
    </citation>
    <scope>IDENTIFICATION</scope>
</reference>
<evidence type="ECO:0000256" key="10">
    <source>
        <dbReference type="ARBA" id="ARBA00023180"/>
    </source>
</evidence>